<keyword evidence="10" id="KW-1185">Reference proteome</keyword>
<evidence type="ECO:0000256" key="4">
    <source>
        <dbReference type="ARBA" id="ARBA00022692"/>
    </source>
</evidence>
<keyword evidence="2 7" id="KW-1003">Cell membrane</keyword>
<dbReference type="PANTHER" id="PTHR30213:SF0">
    <property type="entry name" value="UPF0761 MEMBRANE PROTEIN YIHY"/>
    <property type="match status" value="1"/>
</dbReference>
<evidence type="ECO:0000256" key="1">
    <source>
        <dbReference type="ARBA" id="ARBA00004651"/>
    </source>
</evidence>
<feature type="transmembrane region" description="Helical" evidence="7">
    <location>
        <begin position="107"/>
        <end position="128"/>
    </location>
</feature>
<accession>A0A2A7UY52</accession>
<gene>
    <name evidence="9" type="ORF">CRM82_17965</name>
</gene>
<evidence type="ECO:0000313" key="10">
    <source>
        <dbReference type="Proteomes" id="UP000220246"/>
    </source>
</evidence>
<evidence type="ECO:0000256" key="3">
    <source>
        <dbReference type="ARBA" id="ARBA00022519"/>
    </source>
</evidence>
<evidence type="ECO:0000256" key="8">
    <source>
        <dbReference type="SAM" id="MobiDB-lite"/>
    </source>
</evidence>
<feature type="transmembrane region" description="Helical" evidence="7">
    <location>
        <begin position="264"/>
        <end position="283"/>
    </location>
</feature>
<dbReference type="InterPro" id="IPR017039">
    <property type="entry name" value="Virul_fac_BrkB"/>
</dbReference>
<dbReference type="AlphaFoldDB" id="A0A2A7UY52"/>
<dbReference type="Pfam" id="PF03631">
    <property type="entry name" value="Virul_fac_BrkB"/>
    <property type="match status" value="1"/>
</dbReference>
<dbReference type="NCBIfam" id="TIGR00765">
    <property type="entry name" value="yihY_not_rbn"/>
    <property type="match status" value="1"/>
</dbReference>
<dbReference type="InterPro" id="IPR023679">
    <property type="entry name" value="UPF0761_bac"/>
</dbReference>
<evidence type="ECO:0000256" key="6">
    <source>
        <dbReference type="ARBA" id="ARBA00023136"/>
    </source>
</evidence>
<dbReference type="OrthoDB" id="9808671at2"/>
<comment type="similarity">
    <text evidence="7">Belongs to the UPF0761 family.</text>
</comment>
<evidence type="ECO:0000256" key="5">
    <source>
        <dbReference type="ARBA" id="ARBA00022989"/>
    </source>
</evidence>
<evidence type="ECO:0000313" key="9">
    <source>
        <dbReference type="EMBL" id="PEH90222.1"/>
    </source>
</evidence>
<keyword evidence="4 7" id="KW-0812">Transmembrane</keyword>
<dbReference type="RefSeq" id="WP_083520288.1">
    <property type="nucleotide sequence ID" value="NZ_DALZSI010000047.1"/>
</dbReference>
<comment type="caution">
    <text evidence="9">The sequence shown here is derived from an EMBL/GenBank/DDBJ whole genome shotgun (WGS) entry which is preliminary data.</text>
</comment>
<reference evidence="10" key="1">
    <citation type="submission" date="2017-09" db="EMBL/GenBank/DDBJ databases">
        <title>FDA dAtabase for Regulatory Grade micrObial Sequences (FDA-ARGOS): Supporting development and validation of Infectious Disease Dx tests.</title>
        <authorList>
            <person name="Minogue T."/>
            <person name="Wolcott M."/>
            <person name="Wasieloski L."/>
            <person name="Aguilar W."/>
            <person name="Moore D."/>
            <person name="Tallon L."/>
            <person name="Sadzewicz L."/>
            <person name="Ott S."/>
            <person name="Zhao X."/>
            <person name="Nagaraj S."/>
            <person name="Vavikolanu K."/>
            <person name="Aluvathingal J."/>
            <person name="Nadendla S."/>
            <person name="Sichtig H."/>
        </authorList>
    </citation>
    <scope>NUCLEOTIDE SEQUENCE [LARGE SCALE GENOMIC DNA]</scope>
    <source>
        <strain evidence="10">FDAARGOS_394</strain>
    </source>
</reference>
<feature type="transmembrane region" description="Helical" evidence="7">
    <location>
        <begin position="190"/>
        <end position="211"/>
    </location>
</feature>
<comment type="subcellular location">
    <subcellularLocation>
        <location evidence="1 7">Cell membrane</location>
        <topology evidence="1 7">Multi-pass membrane protein</topology>
    </subcellularLocation>
</comment>
<proteinExistence type="inferred from homology"/>
<organism evidence="9 10">
    <name type="scientific">Comamonas terrigena</name>
    <dbReference type="NCBI Taxonomy" id="32013"/>
    <lineage>
        <taxon>Bacteria</taxon>
        <taxon>Pseudomonadati</taxon>
        <taxon>Pseudomonadota</taxon>
        <taxon>Betaproteobacteria</taxon>
        <taxon>Burkholderiales</taxon>
        <taxon>Comamonadaceae</taxon>
        <taxon>Comamonas</taxon>
    </lineage>
</organism>
<keyword evidence="6 7" id="KW-0472">Membrane</keyword>
<evidence type="ECO:0000256" key="7">
    <source>
        <dbReference type="HAMAP-Rule" id="MF_00672"/>
    </source>
</evidence>
<keyword evidence="5 7" id="KW-1133">Transmembrane helix</keyword>
<name>A0A2A7UY52_COMTR</name>
<feature type="compositionally biased region" description="Low complexity" evidence="8">
    <location>
        <begin position="434"/>
        <end position="451"/>
    </location>
</feature>
<keyword evidence="3" id="KW-0997">Cell inner membrane</keyword>
<dbReference type="Proteomes" id="UP000220246">
    <property type="component" value="Unassembled WGS sequence"/>
</dbReference>
<sequence length="451" mass="49564">MPLTLHRARMRWRHLLQTLQTFPWRNTLATLQRRFHQDHLGLTASSLTFTTLLALVPFFTVLLSVFTAFPSFAKLQGMLQRWLIENLIPEEIAAQVMNYLMQFASKASQLGIVGLAFLAVTVISLILTMDRTLNDIWRVQRLRPLGQRLLVYWAVLTLGPLLMGVSIATTSYVLSASKGLVAELPAAVQWAFNSVEFMLLSAAMAALYHFVPNTPVQWRHAWAGGLFVALGMALAKKVLGLYLASVPTYSVIYGTFATLPILLIWIYVCWVIFLLGAVIAAYLPSLLTGMARKADDQGWDFELALEVMAALEPLRGQMQRGMPGLALAKRLRVDRLQLEPALEALTALRWVGAMPDNGTAYLEESDPRYVLLADPDTTLLAPLLSQLLLVRSDSTAALWQRAGWEEMTLRQALPQIPSNLPGDEVGTPAPGPGSAAVATTSSASTTPSTAP</sequence>
<feature type="transmembrane region" description="Helical" evidence="7">
    <location>
        <begin position="223"/>
        <end position="244"/>
    </location>
</feature>
<dbReference type="PANTHER" id="PTHR30213">
    <property type="entry name" value="INNER MEMBRANE PROTEIN YHJD"/>
    <property type="match status" value="1"/>
</dbReference>
<feature type="transmembrane region" description="Helical" evidence="7">
    <location>
        <begin position="149"/>
        <end position="170"/>
    </location>
</feature>
<dbReference type="STRING" id="1219032.GCA_001515545_00953"/>
<protein>
    <recommendedName>
        <fullName evidence="7">UPF0761 membrane protein CRM82_17965</fullName>
    </recommendedName>
</protein>
<dbReference type="GO" id="GO:0005886">
    <property type="term" value="C:plasma membrane"/>
    <property type="evidence" value="ECO:0007669"/>
    <property type="project" value="UniProtKB-SubCell"/>
</dbReference>
<dbReference type="EMBL" id="PDEA01000001">
    <property type="protein sequence ID" value="PEH90222.1"/>
    <property type="molecule type" value="Genomic_DNA"/>
</dbReference>
<feature type="region of interest" description="Disordered" evidence="8">
    <location>
        <begin position="415"/>
        <end position="451"/>
    </location>
</feature>
<dbReference type="HAMAP" id="MF_00672">
    <property type="entry name" value="UPF0761"/>
    <property type="match status" value="1"/>
</dbReference>
<feature type="transmembrane region" description="Helical" evidence="7">
    <location>
        <begin position="40"/>
        <end position="69"/>
    </location>
</feature>
<evidence type="ECO:0000256" key="2">
    <source>
        <dbReference type="ARBA" id="ARBA00022475"/>
    </source>
</evidence>